<dbReference type="EMBL" id="JXNZ01000042">
    <property type="protein sequence ID" value="KIQ60189.1"/>
    <property type="molecule type" value="Genomic_DNA"/>
</dbReference>
<name>A0A0D0PD60_PSEFL</name>
<dbReference type="RefSeq" id="WP_042729035.1">
    <property type="nucleotide sequence ID" value="NZ_JXNZ01000042.1"/>
</dbReference>
<sequence>MPAFKVRTYEENIIVEADSIEFCADTIRLMFITNGKVTAGFSRYLWVQEVKAEATAEPEVPVTEEPVSE</sequence>
<comment type="caution">
    <text evidence="1">The sequence shown here is derived from an EMBL/GenBank/DDBJ whole genome shotgun (WGS) entry which is preliminary data.</text>
</comment>
<dbReference type="PATRIC" id="fig|294.124.peg.1384"/>
<accession>A0A0D0PD60</accession>
<dbReference type="AlphaFoldDB" id="A0A0D0PD60"/>
<reference evidence="1 2" key="1">
    <citation type="submission" date="2015-01" db="EMBL/GenBank/DDBJ databases">
        <title>Draft Genome Sequence of the Biocontrol and Plant Growth-Promoting Rhizobacteria (PGPR) Pseudomonas fluorescens UM270.</title>
        <authorList>
            <person name="Hernandez-Salmeron J.E."/>
            <person name="Santoyo G."/>
            <person name="Moreno-Hagelsieb G."/>
            <person name="Hernandez-Leon R."/>
        </authorList>
    </citation>
    <scope>NUCLEOTIDE SEQUENCE [LARGE SCALE GENOMIC DNA]</scope>
    <source>
        <strain evidence="1 2">UM270</strain>
    </source>
</reference>
<gene>
    <name evidence="1" type="ORF">RL74_06765</name>
</gene>
<dbReference type="Proteomes" id="UP000032101">
    <property type="component" value="Unassembled WGS sequence"/>
</dbReference>
<dbReference type="OrthoDB" id="9962447at2"/>
<protein>
    <submittedName>
        <fullName evidence="1">Uncharacterized protein</fullName>
    </submittedName>
</protein>
<organism evidence="1 2">
    <name type="scientific">Pseudomonas fluorescens</name>
    <dbReference type="NCBI Taxonomy" id="294"/>
    <lineage>
        <taxon>Bacteria</taxon>
        <taxon>Pseudomonadati</taxon>
        <taxon>Pseudomonadota</taxon>
        <taxon>Gammaproteobacteria</taxon>
        <taxon>Pseudomonadales</taxon>
        <taxon>Pseudomonadaceae</taxon>
        <taxon>Pseudomonas</taxon>
    </lineage>
</organism>
<proteinExistence type="predicted"/>
<evidence type="ECO:0000313" key="2">
    <source>
        <dbReference type="Proteomes" id="UP000032101"/>
    </source>
</evidence>
<evidence type="ECO:0000313" key="1">
    <source>
        <dbReference type="EMBL" id="KIQ60189.1"/>
    </source>
</evidence>